<evidence type="ECO:0000313" key="1">
    <source>
        <dbReference type="EMBL" id="CAJ62220.1"/>
    </source>
</evidence>
<dbReference type="AlphaFoldDB" id="Q0RJU0"/>
<dbReference type="KEGG" id="fal:FRAAL3577"/>
<dbReference type="Proteomes" id="UP000000657">
    <property type="component" value="Chromosome"/>
</dbReference>
<reference evidence="1 2" key="1">
    <citation type="journal article" date="2007" name="Genome Res.">
        <title>Genome characteristics of facultatively symbiotic Frankia sp. strains reflect host range and host plant biogeography.</title>
        <authorList>
            <person name="Normand P."/>
            <person name="Lapierre P."/>
            <person name="Tisa L.S."/>
            <person name="Gogarten J.P."/>
            <person name="Alloisio N."/>
            <person name="Bagnarol E."/>
            <person name="Bassi C.A."/>
            <person name="Berry A.M."/>
            <person name="Bickhart D.M."/>
            <person name="Choisne N."/>
            <person name="Couloux A."/>
            <person name="Cournoyer B."/>
            <person name="Cruveiller S."/>
            <person name="Daubin V."/>
            <person name="Demange N."/>
            <person name="Francino M.P."/>
            <person name="Goltsman E."/>
            <person name="Huang Y."/>
            <person name="Kopp O.R."/>
            <person name="Labarre L."/>
            <person name="Lapidus A."/>
            <person name="Lavire C."/>
            <person name="Marechal J."/>
            <person name="Martinez M."/>
            <person name="Mastronunzio J.E."/>
            <person name="Mullin B.C."/>
            <person name="Niemann J."/>
            <person name="Pujic P."/>
            <person name="Rawnsley T."/>
            <person name="Rouy Z."/>
            <person name="Schenowitz C."/>
            <person name="Sellstedt A."/>
            <person name="Tavares F."/>
            <person name="Tomkins J.P."/>
            <person name="Vallenet D."/>
            <person name="Valverde C."/>
            <person name="Wall L.G."/>
            <person name="Wang Y."/>
            <person name="Medigue C."/>
            <person name="Benson D.R."/>
        </authorList>
    </citation>
    <scope>NUCLEOTIDE SEQUENCE [LARGE SCALE GENOMIC DNA]</scope>
    <source>
        <strain evidence="2">DSM 45986 / CECT 9034 / ACN14a</strain>
    </source>
</reference>
<organism evidence="1 2">
    <name type="scientific">Frankia alni (strain DSM 45986 / CECT 9034 / ACN14a)</name>
    <dbReference type="NCBI Taxonomy" id="326424"/>
    <lineage>
        <taxon>Bacteria</taxon>
        <taxon>Bacillati</taxon>
        <taxon>Actinomycetota</taxon>
        <taxon>Actinomycetes</taxon>
        <taxon>Frankiales</taxon>
        <taxon>Frankiaceae</taxon>
        <taxon>Frankia</taxon>
    </lineage>
</organism>
<sequence>MTVRTGRPDGTIRGVRRPFAHEFVLVLAPGGDERAPGAAITAALCGHWDHPPPCPLASHHTAIANEHGTLRLRTLFATEPDRADEVRARMTTALAAGHLPVAHPPGEPAAATPRTRWRLVTGRPSEVRPDEAEHARRLVAG</sequence>
<gene>
    <name evidence="1" type="ordered locus">FRAAL3577</name>
</gene>
<dbReference type="HOGENOM" id="CLU_158417_0_0_11"/>
<dbReference type="STRING" id="326424.FRAAL3577"/>
<name>Q0RJU0_FRAAA</name>
<keyword evidence="2" id="KW-1185">Reference proteome</keyword>
<accession>Q0RJU0</accession>
<proteinExistence type="predicted"/>
<protein>
    <submittedName>
        <fullName evidence="1">Uncharacterized protein</fullName>
    </submittedName>
</protein>
<evidence type="ECO:0000313" key="2">
    <source>
        <dbReference type="Proteomes" id="UP000000657"/>
    </source>
</evidence>
<dbReference type="EMBL" id="CT573213">
    <property type="protein sequence ID" value="CAJ62220.1"/>
    <property type="molecule type" value="Genomic_DNA"/>
</dbReference>